<evidence type="ECO:0000313" key="2">
    <source>
        <dbReference type="Proteomes" id="UP000006728"/>
    </source>
</evidence>
<dbReference type="RefSeq" id="WP_009947392.1">
    <property type="nucleotide sequence ID" value="NC_009142.1"/>
</dbReference>
<dbReference type="EMBL" id="AM420293">
    <property type="protein sequence ID" value="CAL99830.1"/>
    <property type="molecule type" value="Genomic_DNA"/>
</dbReference>
<accession>A4F706</accession>
<dbReference type="Proteomes" id="UP000006728">
    <property type="component" value="Chromosome"/>
</dbReference>
<dbReference type="HOGENOM" id="CLU_2059728_0_0_11"/>
<proteinExistence type="predicted"/>
<evidence type="ECO:0000313" key="1">
    <source>
        <dbReference type="EMBL" id="CAL99830.1"/>
    </source>
</evidence>
<name>A4F706_SACEN</name>
<reference evidence="1 2" key="1">
    <citation type="journal article" date="2007" name="Nat. Biotechnol.">
        <title>Complete genome sequence of the erythromycin-producing bacterium Saccharopolyspora erythraea NRRL23338.</title>
        <authorList>
            <person name="Oliynyk M."/>
            <person name="Samborskyy M."/>
            <person name="Lester J.B."/>
            <person name="Mironenko T."/>
            <person name="Scott N."/>
            <person name="Dickens S."/>
            <person name="Haydock S.F."/>
            <person name="Leadlay P.F."/>
        </authorList>
    </citation>
    <scope>NUCLEOTIDE SEQUENCE [LARGE SCALE GENOMIC DNA]</scope>
    <source>
        <strain evidence="2">ATCC 11635 / DSM 40517 / JCM 4748 / NBRC 13426 / NCIMB 8594 / NRRL 2338</strain>
    </source>
</reference>
<dbReference type="AlphaFoldDB" id="A4F706"/>
<keyword evidence="2" id="KW-1185">Reference proteome</keyword>
<organism evidence="1 2">
    <name type="scientific">Saccharopolyspora erythraea (strain ATCC 11635 / DSM 40517 / JCM 4748 / NBRC 13426 / NCIMB 8594 / NRRL 2338)</name>
    <dbReference type="NCBI Taxonomy" id="405948"/>
    <lineage>
        <taxon>Bacteria</taxon>
        <taxon>Bacillati</taxon>
        <taxon>Actinomycetota</taxon>
        <taxon>Actinomycetes</taxon>
        <taxon>Pseudonocardiales</taxon>
        <taxon>Pseudonocardiaceae</taxon>
        <taxon>Saccharopolyspora</taxon>
    </lineage>
</organism>
<sequence>MAISSTVWPTTTFSLCTRAVDLHVEGDRAARGAVLQPDQGAEGPHARVDVVGHRARGAVEQQPGEGGDVVGRVVAVVVGRARWLVEAVVLGAVLGVAGGAATVTVGADAAWDPCCRSMR</sequence>
<dbReference type="KEGG" id="sen:SACE_0481"/>
<protein>
    <submittedName>
        <fullName evidence="1">Uncharacterized protein</fullName>
    </submittedName>
</protein>
<gene>
    <name evidence="1" type="ordered locus">SACE_0481</name>
</gene>